<feature type="region of interest" description="Disordered" evidence="1">
    <location>
        <begin position="1"/>
        <end position="53"/>
    </location>
</feature>
<dbReference type="SUPFAM" id="SSF81383">
    <property type="entry name" value="F-box domain"/>
    <property type="match status" value="2"/>
</dbReference>
<feature type="compositionally biased region" description="Low complexity" evidence="1">
    <location>
        <begin position="12"/>
        <end position="29"/>
    </location>
</feature>
<dbReference type="CDD" id="cd09917">
    <property type="entry name" value="F-box_SF"/>
    <property type="match status" value="1"/>
</dbReference>
<dbReference type="InterPro" id="IPR036047">
    <property type="entry name" value="F-box-like_dom_sf"/>
</dbReference>
<dbReference type="AlphaFoldDB" id="A0A2T6ZVK3"/>
<dbReference type="OrthoDB" id="1689567at2759"/>
<evidence type="ECO:0000256" key="1">
    <source>
        <dbReference type="SAM" id="MobiDB-lite"/>
    </source>
</evidence>
<protein>
    <recommendedName>
        <fullName evidence="2">F-box domain-containing protein</fullName>
    </recommendedName>
</protein>
<feature type="domain" description="F-box" evidence="2">
    <location>
        <begin position="175"/>
        <end position="215"/>
    </location>
</feature>
<dbReference type="Gene3D" id="1.20.1280.50">
    <property type="match status" value="1"/>
</dbReference>
<dbReference type="InterPro" id="IPR001810">
    <property type="entry name" value="F-box_dom"/>
</dbReference>
<dbReference type="SUPFAM" id="SSF69322">
    <property type="entry name" value="Tricorn protease domain 2"/>
    <property type="match status" value="1"/>
</dbReference>
<dbReference type="Proteomes" id="UP000244722">
    <property type="component" value="Unassembled WGS sequence"/>
</dbReference>
<dbReference type="EMBL" id="NESQ01000089">
    <property type="protein sequence ID" value="PUU79531.1"/>
    <property type="molecule type" value="Genomic_DNA"/>
</dbReference>
<evidence type="ECO:0000313" key="3">
    <source>
        <dbReference type="EMBL" id="PUU79531.1"/>
    </source>
</evidence>
<feature type="domain" description="F-box" evidence="2">
    <location>
        <begin position="130"/>
        <end position="171"/>
    </location>
</feature>
<sequence>MAQEIRMNSPLPYVYSEESSVPSASNSLSVDAGSPRRESQRSQSTSDDSLHISNDCHDVVDRAKKRKCLSHPHGSGSSLGSGVSSYRSVFGSLSSNQISLADHASTPTRLAGCSLTLSQADPIIGRCLRLPDETFVRILSFLDHRSLLSARLARKSWNDVCVEHKLLRFPSVYQLPVELVQEIFGSTSPLSFNKSRHVCRAWHLSALEPFLLKQHLEALGFHNAEASVRDSRNAHYLVTRLSRECSLSPDNLEGGGLRNTAILDLSELVTANTANFTVSICGFYALLSEGCVVYVYRLKSTQERMEYVTSVVCPRRVLAVSMDTSNQRFAIAVLLEGRIGIVHDVVEQEAQSTYQDICSEEDLPRSVAICPQRRCVAFGCHGGIELHWVDALTGQDLNRWFPLTAPSDFLYFLPPRRGIDSAKKLRLISSAVHPKDVSPLTRRFGVSPDSLAFWDTWEPRAGQSDHFQAVPLSDGYHILFIDPESGGLCLGSDAPLGGPTKLLRKIWLTPPESVVEMMVEEGKEANTNEKLRVSHGRRIKNTARPSIYASGASIKHGVRVAAGYSDHVVLFSIPPDIFYGSFEAESTSGQPSFSVQPPTGADFAKAHEPIWITGYYIDTIPRLVDLAVHSGVALAVYAFSASGRVHVYQLEKTDATAKLKDSLRMTATKNGKLAIGCSSGED</sequence>
<evidence type="ECO:0000259" key="2">
    <source>
        <dbReference type="SMART" id="SM00256"/>
    </source>
</evidence>
<organism evidence="3 4">
    <name type="scientific">Tuber borchii</name>
    <name type="common">White truffle</name>
    <dbReference type="NCBI Taxonomy" id="42251"/>
    <lineage>
        <taxon>Eukaryota</taxon>
        <taxon>Fungi</taxon>
        <taxon>Dikarya</taxon>
        <taxon>Ascomycota</taxon>
        <taxon>Pezizomycotina</taxon>
        <taxon>Pezizomycetes</taxon>
        <taxon>Pezizales</taxon>
        <taxon>Tuberaceae</taxon>
        <taxon>Tuber</taxon>
    </lineage>
</organism>
<evidence type="ECO:0000313" key="4">
    <source>
        <dbReference type="Proteomes" id="UP000244722"/>
    </source>
</evidence>
<accession>A0A2T6ZVK3</accession>
<keyword evidence="4" id="KW-1185">Reference proteome</keyword>
<dbReference type="STRING" id="42251.A0A2T6ZVK3"/>
<reference evidence="3 4" key="1">
    <citation type="submission" date="2017-04" db="EMBL/GenBank/DDBJ databases">
        <title>Draft genome sequence of Tuber borchii Vittad., a whitish edible truffle.</title>
        <authorList>
            <consortium name="DOE Joint Genome Institute"/>
            <person name="Murat C."/>
            <person name="Kuo A."/>
            <person name="Barry K.W."/>
            <person name="Clum A."/>
            <person name="Dockter R.B."/>
            <person name="Fauchery L."/>
            <person name="Iotti M."/>
            <person name="Kohler A."/>
            <person name="Labutti K."/>
            <person name="Lindquist E.A."/>
            <person name="Lipzen A."/>
            <person name="Ohm R.A."/>
            <person name="Wang M."/>
            <person name="Grigoriev I.V."/>
            <person name="Zambonelli A."/>
            <person name="Martin F.M."/>
        </authorList>
    </citation>
    <scope>NUCLEOTIDE SEQUENCE [LARGE SCALE GENOMIC DNA]</scope>
    <source>
        <strain evidence="3 4">Tbo3840</strain>
    </source>
</reference>
<dbReference type="SMART" id="SM00256">
    <property type="entry name" value="FBOX"/>
    <property type="match status" value="2"/>
</dbReference>
<comment type="caution">
    <text evidence="3">The sequence shown here is derived from an EMBL/GenBank/DDBJ whole genome shotgun (WGS) entry which is preliminary data.</text>
</comment>
<name>A0A2T6ZVK3_TUBBO</name>
<proteinExistence type="predicted"/>
<dbReference type="Pfam" id="PF12937">
    <property type="entry name" value="F-box-like"/>
    <property type="match status" value="1"/>
</dbReference>
<gene>
    <name evidence="3" type="ORF">B9Z19DRAFT_1192523</name>
</gene>